<gene>
    <name evidence="1" type="ORF">DD237_001416</name>
</gene>
<proteinExistence type="predicted"/>
<comment type="caution">
    <text evidence="1">The sequence shown here is derived from an EMBL/GenBank/DDBJ whole genome shotgun (WGS) entry which is preliminary data.</text>
</comment>
<evidence type="ECO:0000313" key="2">
    <source>
        <dbReference type="Proteomes" id="UP000286097"/>
    </source>
</evidence>
<dbReference type="EMBL" id="QKXF01000096">
    <property type="protein sequence ID" value="RQM17432.1"/>
    <property type="molecule type" value="Genomic_DNA"/>
</dbReference>
<organism evidence="1 2">
    <name type="scientific">Peronospora effusa</name>
    <dbReference type="NCBI Taxonomy" id="542832"/>
    <lineage>
        <taxon>Eukaryota</taxon>
        <taxon>Sar</taxon>
        <taxon>Stramenopiles</taxon>
        <taxon>Oomycota</taxon>
        <taxon>Peronosporomycetes</taxon>
        <taxon>Peronosporales</taxon>
        <taxon>Peronosporaceae</taxon>
        <taxon>Peronospora</taxon>
    </lineage>
</organism>
<name>A0A3R7W752_9STRA</name>
<accession>A0A3R7W752</accession>
<dbReference type="AlphaFoldDB" id="A0A3R7W752"/>
<reference evidence="1 2" key="1">
    <citation type="submission" date="2018-06" db="EMBL/GenBank/DDBJ databases">
        <title>Comparative genomics of downy mildews reveals potential adaptations to biotrophy.</title>
        <authorList>
            <person name="Fletcher K."/>
            <person name="Klosterman S.J."/>
            <person name="Derevnina L."/>
            <person name="Martin F."/>
            <person name="Koike S."/>
            <person name="Reyes Chin-Wo S."/>
            <person name="Mou B."/>
            <person name="Michelmore R."/>
        </authorList>
    </citation>
    <scope>NUCLEOTIDE SEQUENCE [LARGE SCALE GENOMIC DNA]</scope>
    <source>
        <strain evidence="1 2">R13</strain>
    </source>
</reference>
<dbReference type="Proteomes" id="UP000286097">
    <property type="component" value="Unassembled WGS sequence"/>
</dbReference>
<sequence>MLKHYSDDDLLTMFEAFAVKGKARDVVMTTLESVLVVSWKDKKMSTFDVFTRLKLDQKVDDLLRDKLFSESKFAIWFQYAKSF</sequence>
<evidence type="ECO:0000313" key="1">
    <source>
        <dbReference type="EMBL" id="RQM17432.1"/>
    </source>
</evidence>
<dbReference type="VEuPathDB" id="FungiDB:DD237_001416"/>
<protein>
    <submittedName>
        <fullName evidence="1">Uncharacterized protein</fullName>
    </submittedName>
</protein>